<gene>
    <name evidence="1" type="ORF">ACFFGN_31000</name>
</gene>
<evidence type="ECO:0008006" key="3">
    <source>
        <dbReference type="Google" id="ProtNLM"/>
    </source>
</evidence>
<name>A0ABV6QV78_9ACTN</name>
<dbReference type="EMBL" id="JBHLTC010000039">
    <property type="protein sequence ID" value="MFC0628538.1"/>
    <property type="molecule type" value="Genomic_DNA"/>
</dbReference>
<keyword evidence="2" id="KW-1185">Reference proteome</keyword>
<evidence type="ECO:0000313" key="1">
    <source>
        <dbReference type="EMBL" id="MFC0628538.1"/>
    </source>
</evidence>
<dbReference type="RefSeq" id="WP_380054990.1">
    <property type="nucleotide sequence ID" value="NZ_JBHLTC010000039.1"/>
</dbReference>
<organism evidence="1 2">
    <name type="scientific">Kribbella deserti</name>
    <dbReference type="NCBI Taxonomy" id="1926257"/>
    <lineage>
        <taxon>Bacteria</taxon>
        <taxon>Bacillati</taxon>
        <taxon>Actinomycetota</taxon>
        <taxon>Actinomycetes</taxon>
        <taxon>Propionibacteriales</taxon>
        <taxon>Kribbellaceae</taxon>
        <taxon>Kribbella</taxon>
    </lineage>
</organism>
<evidence type="ECO:0000313" key="2">
    <source>
        <dbReference type="Proteomes" id="UP001589890"/>
    </source>
</evidence>
<reference evidence="1 2" key="1">
    <citation type="submission" date="2024-09" db="EMBL/GenBank/DDBJ databases">
        <authorList>
            <person name="Sun Q."/>
            <person name="Mori K."/>
        </authorList>
    </citation>
    <scope>NUCLEOTIDE SEQUENCE [LARGE SCALE GENOMIC DNA]</scope>
    <source>
        <strain evidence="1 2">CGMCC 1.15906</strain>
    </source>
</reference>
<protein>
    <recommendedName>
        <fullName evidence="3">Minor tail protein</fullName>
    </recommendedName>
</protein>
<comment type="caution">
    <text evidence="1">The sequence shown here is derived from an EMBL/GenBank/DDBJ whole genome shotgun (WGS) entry which is preliminary data.</text>
</comment>
<sequence>MSWTDPRTWLAGEDPTAALLNIQLRDNLKAIGDPWTSYAPTWTSTGTAPAIGNGTITGKYMRAGKLVIGRFQLVMGSTTTYGTGSWLVGLPVAAAEGFPFAFGTVQCFDASATLNHSRVLQSSGSTSALVAADAAGVRVTNLAPFTWTTSDRLAGIFSYEAA</sequence>
<dbReference type="Proteomes" id="UP001589890">
    <property type="component" value="Unassembled WGS sequence"/>
</dbReference>
<accession>A0ABV6QV78</accession>
<proteinExistence type="predicted"/>